<dbReference type="NCBIfam" id="TIGR00247">
    <property type="entry name" value="endolytic transglycosylase MltG"/>
    <property type="match status" value="1"/>
</dbReference>
<organism evidence="9 10">
    <name type="scientific">Falseniella ignava</name>
    <dbReference type="NCBI Taxonomy" id="137730"/>
    <lineage>
        <taxon>Bacteria</taxon>
        <taxon>Bacillati</taxon>
        <taxon>Bacillota</taxon>
        <taxon>Bacilli</taxon>
        <taxon>Lactobacillales</taxon>
        <taxon>Aerococcaceae</taxon>
        <taxon>Falseniella</taxon>
    </lineage>
</organism>
<keyword evidence="6 7" id="KW-0961">Cell wall biogenesis/degradation</keyword>
<reference evidence="9 10" key="1">
    <citation type="submission" date="2017-12" db="EMBL/GenBank/DDBJ databases">
        <title>Phylogenetic diversity of female urinary microbiome.</title>
        <authorList>
            <person name="Thomas-White K."/>
            <person name="Wolfe A.J."/>
        </authorList>
    </citation>
    <scope>NUCLEOTIDE SEQUENCE [LARGE SCALE GENOMIC DNA]</scope>
    <source>
        <strain evidence="9 10">UMB0898</strain>
    </source>
</reference>
<dbReference type="HAMAP" id="MF_02065">
    <property type="entry name" value="MltG"/>
    <property type="match status" value="1"/>
</dbReference>
<feature type="compositionally biased region" description="Acidic residues" evidence="8">
    <location>
        <begin position="381"/>
        <end position="398"/>
    </location>
</feature>
<keyword evidence="5 7" id="KW-0456">Lyase</keyword>
<dbReference type="CDD" id="cd08010">
    <property type="entry name" value="MltG_like"/>
    <property type="match status" value="1"/>
</dbReference>
<dbReference type="GO" id="GO:0009252">
    <property type="term" value="P:peptidoglycan biosynthetic process"/>
    <property type="evidence" value="ECO:0007669"/>
    <property type="project" value="UniProtKB-UniRule"/>
</dbReference>
<evidence type="ECO:0000256" key="7">
    <source>
        <dbReference type="HAMAP-Rule" id="MF_02065"/>
    </source>
</evidence>
<feature type="region of interest" description="Disordered" evidence="8">
    <location>
        <begin position="377"/>
        <end position="398"/>
    </location>
</feature>
<dbReference type="PANTHER" id="PTHR30518">
    <property type="entry name" value="ENDOLYTIC MUREIN TRANSGLYCOSYLASE"/>
    <property type="match status" value="1"/>
</dbReference>
<comment type="subcellular location">
    <subcellularLocation>
        <location evidence="7">Cell membrane</location>
        <topology evidence="7">Single-pass membrane protein</topology>
    </subcellularLocation>
</comment>
<comment type="caution">
    <text evidence="9">The sequence shown here is derived from an EMBL/GenBank/DDBJ whole genome shotgun (WGS) entry which is preliminary data.</text>
</comment>
<dbReference type="GO" id="GO:0008932">
    <property type="term" value="F:lytic endotransglycosylase activity"/>
    <property type="evidence" value="ECO:0007669"/>
    <property type="project" value="UniProtKB-UniRule"/>
</dbReference>
<accession>A0A2I1K411</accession>
<evidence type="ECO:0000313" key="9">
    <source>
        <dbReference type="EMBL" id="PKY90373.1"/>
    </source>
</evidence>
<proteinExistence type="inferred from homology"/>
<dbReference type="GO" id="GO:0071555">
    <property type="term" value="P:cell wall organization"/>
    <property type="evidence" value="ECO:0007669"/>
    <property type="project" value="UniProtKB-KW"/>
</dbReference>
<dbReference type="EMBL" id="PKHE01000003">
    <property type="protein sequence ID" value="PKY90373.1"/>
    <property type="molecule type" value="Genomic_DNA"/>
</dbReference>
<evidence type="ECO:0000256" key="2">
    <source>
        <dbReference type="ARBA" id="ARBA00022692"/>
    </source>
</evidence>
<protein>
    <recommendedName>
        <fullName evidence="7">Endolytic murein transglycosylase</fullName>
        <ecNumber evidence="7">4.2.2.29</ecNumber>
    </recommendedName>
    <alternativeName>
        <fullName evidence="7">Peptidoglycan lytic transglycosylase</fullName>
    </alternativeName>
    <alternativeName>
        <fullName evidence="7">Peptidoglycan polymerization terminase</fullName>
    </alternativeName>
</protein>
<comment type="catalytic activity">
    <reaction evidence="7">
        <text>a peptidoglycan chain = a peptidoglycan chain with N-acetyl-1,6-anhydromuramyl-[peptide] at the reducing end + a peptidoglycan chain with N-acetylglucosamine at the non-reducing end.</text>
        <dbReference type="EC" id="4.2.2.29"/>
    </reaction>
</comment>
<feature type="transmembrane region" description="Helical" evidence="7">
    <location>
        <begin position="28"/>
        <end position="51"/>
    </location>
</feature>
<name>A0A2I1K411_9LACT</name>
<keyword evidence="4 7" id="KW-0472">Membrane</keyword>
<evidence type="ECO:0000256" key="1">
    <source>
        <dbReference type="ARBA" id="ARBA00022475"/>
    </source>
</evidence>
<dbReference type="GO" id="GO:0005886">
    <property type="term" value="C:plasma membrane"/>
    <property type="evidence" value="ECO:0007669"/>
    <property type="project" value="UniProtKB-SubCell"/>
</dbReference>
<dbReference type="Pfam" id="PF02618">
    <property type="entry name" value="YceG"/>
    <property type="match status" value="1"/>
</dbReference>
<dbReference type="AlphaFoldDB" id="A0A2I1K411"/>
<dbReference type="PANTHER" id="PTHR30518:SF2">
    <property type="entry name" value="ENDOLYTIC MUREIN TRANSGLYCOSYLASE"/>
    <property type="match status" value="1"/>
</dbReference>
<evidence type="ECO:0000256" key="5">
    <source>
        <dbReference type="ARBA" id="ARBA00023239"/>
    </source>
</evidence>
<comment type="function">
    <text evidence="7">Functions as a peptidoglycan terminase that cleaves nascent peptidoglycan strands endolytically to terminate their elongation.</text>
</comment>
<gene>
    <name evidence="7" type="primary">mltG</name>
    <name evidence="9" type="ORF">CYJ57_01750</name>
</gene>
<evidence type="ECO:0000313" key="10">
    <source>
        <dbReference type="Proteomes" id="UP000234384"/>
    </source>
</evidence>
<keyword evidence="2 7" id="KW-0812">Transmembrane</keyword>
<dbReference type="Proteomes" id="UP000234384">
    <property type="component" value="Unassembled WGS sequence"/>
</dbReference>
<dbReference type="Gene3D" id="3.30.1490.480">
    <property type="entry name" value="Endolytic murein transglycosylase"/>
    <property type="match status" value="1"/>
</dbReference>
<dbReference type="InterPro" id="IPR003770">
    <property type="entry name" value="MLTG-like"/>
</dbReference>
<dbReference type="EC" id="4.2.2.29" evidence="7"/>
<keyword evidence="1 7" id="KW-1003">Cell membrane</keyword>
<evidence type="ECO:0000256" key="6">
    <source>
        <dbReference type="ARBA" id="ARBA00023316"/>
    </source>
</evidence>
<feature type="site" description="Important for catalytic activity" evidence="7">
    <location>
        <position position="261"/>
    </location>
</feature>
<evidence type="ECO:0000256" key="3">
    <source>
        <dbReference type="ARBA" id="ARBA00022989"/>
    </source>
</evidence>
<keyword evidence="3 7" id="KW-1133">Transmembrane helix</keyword>
<dbReference type="RefSeq" id="WP_101953830.1">
    <property type="nucleotide sequence ID" value="NZ_PKHE01000003.1"/>
</dbReference>
<dbReference type="OrthoDB" id="9814591at2"/>
<sequence length="398" mass="45533">MRSRNQLKQQAQKVEEARMKERLWTTRIVRIIMLISLLTVLIVSMLGYRYVKTALKPVDPSNHQEVEVTIPFDSSKRSIAELLEDAGIIRNADIFHLFLRTQGTRGLQAGHYQLSPSMNAQQVLERLEEGGEPIFVDADTTLTVVEGATVEQIAELVDENTAISKEEFIQTVQSKETMNRLVAKFPTLLQGLTEIEGLKYSLEGYLYPATYDYFAGMSAYELIEQMVESANLTYQQLVEDLYNTELTYHQILTLASIIEREAITAEDRKLVSGVFYNRMAIEMPLQSDITILYALGEHKEFVTYDDLEVDSPYNTYQHIGLPPGPMNSPSYSAITAAIYPTYSDYYYFVADIDTQEVHFSQTQEEHDLLVEQYVNNRDTQEETTDESIESEDTQENQQ</sequence>
<evidence type="ECO:0000256" key="4">
    <source>
        <dbReference type="ARBA" id="ARBA00023136"/>
    </source>
</evidence>
<evidence type="ECO:0000256" key="8">
    <source>
        <dbReference type="SAM" id="MobiDB-lite"/>
    </source>
</evidence>
<comment type="similarity">
    <text evidence="7">Belongs to the transglycosylase MltG family.</text>
</comment>